<evidence type="ECO:0008006" key="3">
    <source>
        <dbReference type="Google" id="ProtNLM"/>
    </source>
</evidence>
<dbReference type="eggNOG" id="COG5255">
    <property type="taxonomic scope" value="Bacteria"/>
</dbReference>
<sequence>MDETYQDYINRVARLTLADSYASQLQSIQPSPKFVDGQPVSFPGYSIITPPAEEDSINQEFYTQLNQLAQKLFEQLDEGIVIPLSSESFHFTLADLIWDSTYRQAAADSPNYDQKLQQQIQESFQQYQTLAHSTQTISWELLGFGIRPRAILVYLAPKDQDSYEAIIKLRRAIYQNSGLMALGIEQQYDFTAHITLGYFGENITEVSKNKLSQVISQLNDSLLEIPPLIMTVQRAELRKFEDMMQYNRDSDWALVTWENK</sequence>
<organism evidence="1 2">
    <name type="scientific">Stanieria cyanosphaera (strain ATCC 29371 / PCC 7437)</name>
    <dbReference type="NCBI Taxonomy" id="111780"/>
    <lineage>
        <taxon>Bacteria</taxon>
        <taxon>Bacillati</taxon>
        <taxon>Cyanobacteriota</taxon>
        <taxon>Cyanophyceae</taxon>
        <taxon>Pleurocapsales</taxon>
        <taxon>Dermocarpellaceae</taxon>
        <taxon>Stanieria</taxon>
    </lineage>
</organism>
<evidence type="ECO:0000313" key="1">
    <source>
        <dbReference type="EMBL" id="AFZ35561.1"/>
    </source>
</evidence>
<dbReference type="OrthoDB" id="457015at2"/>
<dbReference type="InterPro" id="IPR009097">
    <property type="entry name" value="Cyclic_Pdiesterase"/>
</dbReference>
<accession>K9XU17</accession>
<reference evidence="2" key="1">
    <citation type="journal article" date="2013" name="Proc. Natl. Acad. Sci. U.S.A.">
        <title>Improving the coverage of the cyanobacterial phylum using diversity-driven genome sequencing.</title>
        <authorList>
            <person name="Shih P.M."/>
            <person name="Wu D."/>
            <person name="Latifi A."/>
            <person name="Axen S.D."/>
            <person name="Fewer D.P."/>
            <person name="Talla E."/>
            <person name="Calteau A."/>
            <person name="Cai F."/>
            <person name="Tandeau de Marsac N."/>
            <person name="Rippka R."/>
            <person name="Herdman M."/>
            <person name="Sivonen K."/>
            <person name="Coursin T."/>
            <person name="Laurent T."/>
            <person name="Goodwin L."/>
            <person name="Nolan M."/>
            <person name="Davenport K.W."/>
            <person name="Han C.S."/>
            <person name="Rubin E.M."/>
            <person name="Eisen J.A."/>
            <person name="Woyke T."/>
            <person name="Gugger M."/>
            <person name="Kerfeld C.A."/>
        </authorList>
    </citation>
    <scope>NUCLEOTIDE SEQUENCE [LARGE SCALE GENOMIC DNA]</scope>
    <source>
        <strain evidence="2">ATCC 29371 / PCC 7437</strain>
    </source>
</reference>
<dbReference type="EMBL" id="CP003653">
    <property type="protein sequence ID" value="AFZ35561.1"/>
    <property type="molecule type" value="Genomic_DNA"/>
</dbReference>
<dbReference type="RefSeq" id="WP_015193231.1">
    <property type="nucleotide sequence ID" value="NC_019748.1"/>
</dbReference>
<keyword evidence="2" id="KW-1185">Reference proteome</keyword>
<dbReference type="AlphaFoldDB" id="K9XU17"/>
<dbReference type="Gene3D" id="3.90.1140.10">
    <property type="entry name" value="Cyclic phosphodiesterase"/>
    <property type="match status" value="1"/>
</dbReference>
<dbReference type="Proteomes" id="UP000010473">
    <property type="component" value="Chromosome"/>
</dbReference>
<dbReference type="SUPFAM" id="SSF55144">
    <property type="entry name" value="LigT-like"/>
    <property type="match status" value="1"/>
</dbReference>
<evidence type="ECO:0000313" key="2">
    <source>
        <dbReference type="Proteomes" id="UP000010473"/>
    </source>
</evidence>
<proteinExistence type="predicted"/>
<dbReference type="HOGENOM" id="CLU_1118341_0_0_3"/>
<dbReference type="KEGG" id="scs:Sta7437_2009"/>
<name>K9XU17_STAC7</name>
<dbReference type="PATRIC" id="fig|111780.3.peg.2099"/>
<gene>
    <name evidence="1" type="ordered locus">Sta7437_2009</name>
</gene>
<dbReference type="STRING" id="111780.Sta7437_2009"/>
<protein>
    <recommendedName>
        <fullName evidence="3">DUF1868 domain-containing protein</fullName>
    </recommendedName>
</protein>